<dbReference type="EMBL" id="CAJVPU010012784">
    <property type="protein sequence ID" value="CAG8626506.1"/>
    <property type="molecule type" value="Genomic_DNA"/>
</dbReference>
<evidence type="ECO:0000313" key="1">
    <source>
        <dbReference type="EMBL" id="CAG8626506.1"/>
    </source>
</evidence>
<comment type="caution">
    <text evidence="1">The sequence shown here is derived from an EMBL/GenBank/DDBJ whole genome shotgun (WGS) entry which is preliminary data.</text>
</comment>
<gene>
    <name evidence="1" type="ORF">DHETER_LOCUS8227</name>
</gene>
<keyword evidence="2" id="KW-1185">Reference proteome</keyword>
<name>A0ACA9N1W1_9GLOM</name>
<proteinExistence type="predicted"/>
<feature type="non-terminal residue" evidence="1">
    <location>
        <position position="112"/>
    </location>
</feature>
<organism evidence="1 2">
    <name type="scientific">Dentiscutata heterogama</name>
    <dbReference type="NCBI Taxonomy" id="1316150"/>
    <lineage>
        <taxon>Eukaryota</taxon>
        <taxon>Fungi</taxon>
        <taxon>Fungi incertae sedis</taxon>
        <taxon>Mucoromycota</taxon>
        <taxon>Glomeromycotina</taxon>
        <taxon>Glomeromycetes</taxon>
        <taxon>Diversisporales</taxon>
        <taxon>Gigasporaceae</taxon>
        <taxon>Dentiscutata</taxon>
    </lineage>
</organism>
<accession>A0ACA9N1W1</accession>
<evidence type="ECO:0000313" key="2">
    <source>
        <dbReference type="Proteomes" id="UP000789702"/>
    </source>
</evidence>
<reference evidence="1" key="1">
    <citation type="submission" date="2021-06" db="EMBL/GenBank/DDBJ databases">
        <authorList>
            <person name="Kallberg Y."/>
            <person name="Tangrot J."/>
            <person name="Rosling A."/>
        </authorList>
    </citation>
    <scope>NUCLEOTIDE SEQUENCE</scope>
    <source>
        <strain evidence="1">IL203A</strain>
    </source>
</reference>
<protein>
    <submittedName>
        <fullName evidence="1">10240_t:CDS:1</fullName>
    </submittedName>
</protein>
<sequence length="112" mass="13175">MDIEELKLQMGLVQDKRERLELLLSRYLGDAIIAANEDQTVQPSQNNQVQSSQSNQVENKDILEDILNYDSFPEDIAIEILRKLQDYSQDWNMQWLDYEDEPKNSVVIKNMQ</sequence>
<dbReference type="Proteomes" id="UP000789702">
    <property type="component" value="Unassembled WGS sequence"/>
</dbReference>